<sequence length="840" mass="95225">MPRNVHHKRPVPKEHSLTPFTSVSAMFSWIDKHYYLNSKLTASLFHGVPKGSRRIANVSSEEKLRFTSLSKNFDQLVAGYIHAYGLPKHSRFGTKNYKLCLNFVKMVAEFVQHGITPIKVICHHWRAIALGDHERSKILTTYLKSMSLNPTRHLLIASTMARSITVKVTERDKEEAVNNCIRRWTSLYSPVPNERLTAVKQHVTSIFQRVPAKMSETYSSLLPAEKACLERKIVDGGTSIQMYKNFEMCVAKGINLADPKDTFNYPPLKPFIPLQEMHNYRQSSQFSEIQERIIKLKNKYSEYIPTMKVPEYNELTAFRTARSLVMNMRKAGQPNKYPAIPDSYTSCEVKPTIIEELGGKIRVASIHPSYLAHFSRNMAERLIPNLMSIPSMRNSITGKVRLKATSRDAVLYSADLTAASDYIEHSLGRHILLSISRALKFDKVTEKAMLRCISSFEITGTNEVTRGGAHMGLGVTWTVLCLMNHYAATVASDAENSFAICGDDLVAYWTPHQIKIYESIMSELGLVLNTSKSYTGESGVFCEKLISKEVKNRKFASSIDIPKISELTSVKSLPTRTTFMDWRQQLRSSESHLTKYVIKKSMSKFSRHLPSVHQSLGGNGHVRDNIGYAAQIISLLQSGKMDINTGLSADLKKELNSVILLSTQKRDPNTVYVPVDDIIVDLTINYDRETSFRGEKLKKRRELPRKVVRSRALQRERQMIKYIDSALALQQNAPRLPKVGSVFSKGIGIANLIESEVLSSTRLDTQGRRRVLFYTRQLRRNINKPTKSLARLLNVISQTLTSGYIPLAIVEDLMTTHGVKPRMDQRGTEIMSWWVTGSRR</sequence>
<proteinExistence type="predicted"/>
<dbReference type="GO" id="GO:0003968">
    <property type="term" value="F:RNA-directed RNA polymerase activity"/>
    <property type="evidence" value="ECO:0007669"/>
    <property type="project" value="UniProtKB-KW"/>
</dbReference>
<accession>A0AA50A8X3</accession>
<name>A0AA50A8X3_9VIRU</name>
<dbReference type="InterPro" id="IPR008686">
    <property type="entry name" value="RNA_pol_mitovir"/>
</dbReference>
<organism evidence="4">
    <name type="scientific">Suillus luteus narnavirus 1</name>
    <dbReference type="NCBI Taxonomy" id="3067820"/>
    <lineage>
        <taxon>Viruses</taxon>
        <taxon>Riboviria</taxon>
        <taxon>Orthornavirae</taxon>
        <taxon>Lenarviricota</taxon>
        <taxon>Amabiliviricetes</taxon>
        <taxon>Wolframvirales</taxon>
        <taxon>Narnaviridae</taxon>
        <taxon>Narnavirus</taxon>
    </lineage>
</organism>
<evidence type="ECO:0000256" key="2">
    <source>
        <dbReference type="ARBA" id="ARBA00022679"/>
    </source>
</evidence>
<keyword evidence="1 4" id="KW-0696">RNA-directed RNA polymerase</keyword>
<dbReference type="InterPro" id="IPR043502">
    <property type="entry name" value="DNA/RNA_pol_sf"/>
</dbReference>
<protein>
    <submittedName>
        <fullName evidence="4">RNA-dependent RNA polymerase</fullName>
    </submittedName>
</protein>
<dbReference type="EMBL" id="OQ862536">
    <property type="protein sequence ID" value="WLK77409.1"/>
    <property type="molecule type" value="Genomic_RNA"/>
</dbReference>
<keyword evidence="3" id="KW-0548">Nucleotidyltransferase</keyword>
<evidence type="ECO:0000313" key="4">
    <source>
        <dbReference type="EMBL" id="WLK77409.1"/>
    </source>
</evidence>
<evidence type="ECO:0000256" key="1">
    <source>
        <dbReference type="ARBA" id="ARBA00022484"/>
    </source>
</evidence>
<reference evidence="4" key="1">
    <citation type="journal article" date="2023" name="Front. Cell. Infect. Microbiol.">
        <title>Virome Analysis of an Ectomycorrhizal Fungus Suillus luteus Revealing Potential Evolutionary Implications.</title>
        <authorList>
            <person name="Liu H."/>
            <person name="Zhang Y."/>
            <person name="Liu Y."/>
            <person name="Xiao J."/>
            <person name="Huang Z."/>
            <person name="Li Y."/>
            <person name="Li H."/>
            <person name="Li P."/>
        </authorList>
    </citation>
    <scope>NUCLEOTIDE SEQUENCE</scope>
    <source>
        <strain evidence="4">SlNV1</strain>
    </source>
</reference>
<keyword evidence="2" id="KW-0808">Transferase</keyword>
<dbReference type="Pfam" id="PF05919">
    <property type="entry name" value="Mitovir_RNA_pol"/>
    <property type="match status" value="1"/>
</dbReference>
<evidence type="ECO:0000256" key="3">
    <source>
        <dbReference type="ARBA" id="ARBA00022695"/>
    </source>
</evidence>
<dbReference type="SUPFAM" id="SSF56672">
    <property type="entry name" value="DNA/RNA polymerases"/>
    <property type="match status" value="1"/>
</dbReference>